<dbReference type="KEGG" id="aot:AcetOri_orf01911"/>
<reference evidence="13 14" key="1">
    <citation type="submission" date="2012-11" db="EMBL/GenBank/DDBJ databases">
        <title>Whole genome sequence of Acetobacter orientalis 21F-2.</title>
        <authorList>
            <person name="Azuma Y."/>
            <person name="Higashiura N."/>
            <person name="Hirakawa H."/>
            <person name="Matsushita K."/>
        </authorList>
    </citation>
    <scope>NUCLEOTIDE SEQUENCE [LARGE SCALE GENOMIC DNA]</scope>
    <source>
        <strain evidence="13 14">21F-2</strain>
    </source>
</reference>
<comment type="catalytic activity">
    <reaction evidence="1">
        <text>inosine + phosphate = alpha-D-ribose 1-phosphate + hypoxanthine</text>
        <dbReference type="Rhea" id="RHEA:27646"/>
        <dbReference type="ChEBI" id="CHEBI:17368"/>
        <dbReference type="ChEBI" id="CHEBI:17596"/>
        <dbReference type="ChEBI" id="CHEBI:43474"/>
        <dbReference type="ChEBI" id="CHEBI:57720"/>
        <dbReference type="EC" id="2.4.2.1"/>
    </reaction>
    <physiologicalReaction direction="left-to-right" evidence="1">
        <dbReference type="Rhea" id="RHEA:27647"/>
    </physiologicalReaction>
</comment>
<dbReference type="InterPro" id="IPR038371">
    <property type="entry name" value="Cu_polyphenol_OxRdtase_sf"/>
</dbReference>
<comment type="catalytic activity">
    <reaction evidence="9">
        <text>S-methyl-5'-thioadenosine + phosphate = 5-(methylsulfanyl)-alpha-D-ribose 1-phosphate + adenine</text>
        <dbReference type="Rhea" id="RHEA:11852"/>
        <dbReference type="ChEBI" id="CHEBI:16708"/>
        <dbReference type="ChEBI" id="CHEBI:17509"/>
        <dbReference type="ChEBI" id="CHEBI:43474"/>
        <dbReference type="ChEBI" id="CHEBI:58533"/>
        <dbReference type="EC" id="2.4.2.28"/>
    </reaction>
    <physiologicalReaction direction="left-to-right" evidence="9">
        <dbReference type="Rhea" id="RHEA:11853"/>
    </physiologicalReaction>
</comment>
<evidence type="ECO:0000256" key="4">
    <source>
        <dbReference type="ARBA" id="ARBA00022723"/>
    </source>
</evidence>
<name>A0A2Z5ZFU6_9PROT</name>
<evidence type="ECO:0000256" key="1">
    <source>
        <dbReference type="ARBA" id="ARBA00000553"/>
    </source>
</evidence>
<reference evidence="12 15" key="2">
    <citation type="submission" date="2018-02" db="EMBL/GenBank/DDBJ databases">
        <title>Acetobacter orientalis genome.</title>
        <authorList>
            <person name="Nakashima N."/>
            <person name="Tamura T."/>
        </authorList>
    </citation>
    <scope>NUCLEOTIDE SEQUENCE [LARGE SCALE GENOMIC DNA]</scope>
    <source>
        <strain evidence="12 15">FAN1</strain>
    </source>
</reference>
<sequence>MTSGPASGLPTGAPPHSQQPSPLTSPLLAGTRHGFFTREGGVSDGPYASLNCSTRSGDAPENLAENRRRVAHTLGVPATGLVGVTQVHGPRVITVTTPWPAGAGAEADAMVTTQPGVALGTITADCAPVLFATTNGQMVGAAHAGWRGALAGVLEATIDAMQALGANLSDIRAVVGPCIAQESYETGEDMRHAITSAQPLAARFFAPGTRPGHFQFDLAGWCVFRLERAGIGHAAALGVDTLSDEKRFFSHRRRTLAGGGPLGHQISAITPGVAP</sequence>
<evidence type="ECO:0000313" key="12">
    <source>
        <dbReference type="EMBL" id="BBC79622.1"/>
    </source>
</evidence>
<keyword evidence="14" id="KW-1185">Reference proteome</keyword>
<dbReference type="Proteomes" id="UP000032670">
    <property type="component" value="Unassembled WGS sequence"/>
</dbReference>
<keyword evidence="4" id="KW-0479">Metal-binding</keyword>
<gene>
    <name evidence="13" type="ORF">Abor_010_140</name>
    <name evidence="12" type="ORF">AcetOrient_orf01911</name>
</gene>
<comment type="similarity">
    <text evidence="2 10">Belongs to the purine nucleoside phosphorylase YfiH/LACC1 family.</text>
</comment>
<dbReference type="EMBL" id="AP018515">
    <property type="protein sequence ID" value="BBC79622.1"/>
    <property type="molecule type" value="Genomic_DNA"/>
</dbReference>
<organism evidence="12 15">
    <name type="scientific">Acetobacter orientalis</name>
    <dbReference type="NCBI Taxonomy" id="146474"/>
    <lineage>
        <taxon>Bacteria</taxon>
        <taxon>Pseudomonadati</taxon>
        <taxon>Pseudomonadota</taxon>
        <taxon>Alphaproteobacteria</taxon>
        <taxon>Acetobacterales</taxon>
        <taxon>Acetobacteraceae</taxon>
        <taxon>Acetobacter</taxon>
    </lineage>
</organism>
<evidence type="ECO:0000256" key="3">
    <source>
        <dbReference type="ARBA" id="ARBA00022679"/>
    </source>
</evidence>
<keyword evidence="3" id="KW-0808">Transferase</keyword>
<evidence type="ECO:0000256" key="7">
    <source>
        <dbReference type="ARBA" id="ARBA00047989"/>
    </source>
</evidence>
<dbReference type="AlphaFoldDB" id="A0A2Z5ZFU6"/>
<evidence type="ECO:0000256" key="6">
    <source>
        <dbReference type="ARBA" id="ARBA00022833"/>
    </source>
</evidence>
<evidence type="ECO:0000256" key="8">
    <source>
        <dbReference type="ARBA" id="ARBA00048968"/>
    </source>
</evidence>
<protein>
    <recommendedName>
        <fullName evidence="10">Purine nucleoside phosphorylase</fullName>
    </recommendedName>
</protein>
<evidence type="ECO:0000256" key="9">
    <source>
        <dbReference type="ARBA" id="ARBA00049893"/>
    </source>
</evidence>
<evidence type="ECO:0000313" key="13">
    <source>
        <dbReference type="EMBL" id="GAN65577.1"/>
    </source>
</evidence>
<dbReference type="Gene3D" id="3.60.140.10">
    <property type="entry name" value="CNF1/YfiH-like putative cysteine hydrolases"/>
    <property type="match status" value="1"/>
</dbReference>
<dbReference type="Proteomes" id="UP000270034">
    <property type="component" value="Chromosome"/>
</dbReference>
<dbReference type="Pfam" id="PF02578">
    <property type="entry name" value="Cu-oxidase_4"/>
    <property type="match status" value="1"/>
</dbReference>
<feature type="region of interest" description="Disordered" evidence="11">
    <location>
        <begin position="1"/>
        <end position="29"/>
    </location>
</feature>
<dbReference type="STRING" id="1231341.Abor_010_140"/>
<proteinExistence type="inferred from homology"/>
<evidence type="ECO:0000256" key="2">
    <source>
        <dbReference type="ARBA" id="ARBA00007353"/>
    </source>
</evidence>
<dbReference type="NCBIfam" id="TIGR00726">
    <property type="entry name" value="peptidoglycan editing factor PgeF"/>
    <property type="match status" value="1"/>
</dbReference>
<dbReference type="RefSeq" id="WP_084594368.1">
    <property type="nucleotide sequence ID" value="NZ_BAMX01000010.1"/>
</dbReference>
<evidence type="ECO:0000313" key="15">
    <source>
        <dbReference type="Proteomes" id="UP000270034"/>
    </source>
</evidence>
<dbReference type="CDD" id="cd16833">
    <property type="entry name" value="YfiH"/>
    <property type="match status" value="1"/>
</dbReference>
<comment type="catalytic activity">
    <reaction evidence="7">
        <text>adenosine + H2O + H(+) = inosine + NH4(+)</text>
        <dbReference type="Rhea" id="RHEA:24408"/>
        <dbReference type="ChEBI" id="CHEBI:15377"/>
        <dbReference type="ChEBI" id="CHEBI:15378"/>
        <dbReference type="ChEBI" id="CHEBI:16335"/>
        <dbReference type="ChEBI" id="CHEBI:17596"/>
        <dbReference type="ChEBI" id="CHEBI:28938"/>
        <dbReference type="EC" id="3.5.4.4"/>
    </reaction>
    <physiologicalReaction direction="left-to-right" evidence="7">
        <dbReference type="Rhea" id="RHEA:24409"/>
    </physiologicalReaction>
</comment>
<evidence type="ECO:0000313" key="14">
    <source>
        <dbReference type="Proteomes" id="UP000032670"/>
    </source>
</evidence>
<evidence type="ECO:0000256" key="11">
    <source>
        <dbReference type="SAM" id="MobiDB-lite"/>
    </source>
</evidence>
<dbReference type="EMBL" id="BAMX01000010">
    <property type="protein sequence ID" value="GAN65577.1"/>
    <property type="molecule type" value="Genomic_DNA"/>
</dbReference>
<keyword evidence="6" id="KW-0862">Zinc</keyword>
<dbReference type="GO" id="GO:0017061">
    <property type="term" value="F:S-methyl-5-thioadenosine phosphorylase activity"/>
    <property type="evidence" value="ECO:0007669"/>
    <property type="project" value="UniProtKB-EC"/>
</dbReference>
<dbReference type="GeneID" id="76203725"/>
<dbReference type="GO" id="GO:0016787">
    <property type="term" value="F:hydrolase activity"/>
    <property type="evidence" value="ECO:0007669"/>
    <property type="project" value="UniProtKB-KW"/>
</dbReference>
<dbReference type="SUPFAM" id="SSF64438">
    <property type="entry name" value="CNF1/YfiH-like putative cysteine hydrolases"/>
    <property type="match status" value="1"/>
</dbReference>
<evidence type="ECO:0000256" key="5">
    <source>
        <dbReference type="ARBA" id="ARBA00022801"/>
    </source>
</evidence>
<dbReference type="InterPro" id="IPR003730">
    <property type="entry name" value="Cu_polyphenol_OxRdtase"/>
</dbReference>
<dbReference type="GO" id="GO:0005507">
    <property type="term" value="F:copper ion binding"/>
    <property type="evidence" value="ECO:0007669"/>
    <property type="project" value="TreeGrafter"/>
</dbReference>
<accession>A0A0D6NHN8</accession>
<dbReference type="PANTHER" id="PTHR30616:SF2">
    <property type="entry name" value="PURINE NUCLEOSIDE PHOSPHORYLASE LACC1"/>
    <property type="match status" value="1"/>
</dbReference>
<evidence type="ECO:0000256" key="10">
    <source>
        <dbReference type="RuleBase" id="RU361274"/>
    </source>
</evidence>
<dbReference type="PANTHER" id="PTHR30616">
    <property type="entry name" value="UNCHARACTERIZED PROTEIN YFIH"/>
    <property type="match status" value="1"/>
</dbReference>
<accession>A0A2Z5ZFU6</accession>
<keyword evidence="5" id="KW-0378">Hydrolase</keyword>
<dbReference type="InterPro" id="IPR011324">
    <property type="entry name" value="Cytotoxic_necrot_fac-like_cat"/>
</dbReference>
<comment type="catalytic activity">
    <reaction evidence="8">
        <text>adenosine + phosphate = alpha-D-ribose 1-phosphate + adenine</text>
        <dbReference type="Rhea" id="RHEA:27642"/>
        <dbReference type="ChEBI" id="CHEBI:16335"/>
        <dbReference type="ChEBI" id="CHEBI:16708"/>
        <dbReference type="ChEBI" id="CHEBI:43474"/>
        <dbReference type="ChEBI" id="CHEBI:57720"/>
        <dbReference type="EC" id="2.4.2.1"/>
    </reaction>
    <physiologicalReaction direction="left-to-right" evidence="8">
        <dbReference type="Rhea" id="RHEA:27643"/>
    </physiologicalReaction>
</comment>